<keyword evidence="1" id="KW-1133">Transmembrane helix</keyword>
<evidence type="ECO:0000313" key="2">
    <source>
        <dbReference type="EnsemblMetazoa" id="SMAR003303-PA"/>
    </source>
</evidence>
<reference evidence="3" key="1">
    <citation type="submission" date="2011-05" db="EMBL/GenBank/DDBJ databases">
        <authorList>
            <person name="Richards S.R."/>
            <person name="Qu J."/>
            <person name="Jiang H."/>
            <person name="Jhangiani S.N."/>
            <person name="Agravi P."/>
            <person name="Goodspeed R."/>
            <person name="Gross S."/>
            <person name="Mandapat C."/>
            <person name="Jackson L."/>
            <person name="Mathew T."/>
            <person name="Pu L."/>
            <person name="Thornton R."/>
            <person name="Saada N."/>
            <person name="Wilczek-Boney K.B."/>
            <person name="Lee S."/>
            <person name="Kovar C."/>
            <person name="Wu Y."/>
            <person name="Scherer S.E."/>
            <person name="Worley K.C."/>
            <person name="Muzny D.M."/>
            <person name="Gibbs R."/>
        </authorList>
    </citation>
    <scope>NUCLEOTIDE SEQUENCE</scope>
    <source>
        <strain evidence="3">Brora</strain>
    </source>
</reference>
<dbReference type="EnsemblMetazoa" id="SMAR003303-RA">
    <property type="protein sequence ID" value="SMAR003303-PA"/>
    <property type="gene ID" value="SMAR003303"/>
</dbReference>
<proteinExistence type="predicted"/>
<evidence type="ECO:0000313" key="3">
    <source>
        <dbReference type="Proteomes" id="UP000014500"/>
    </source>
</evidence>
<accession>T1IQI4</accession>
<feature type="transmembrane region" description="Helical" evidence="1">
    <location>
        <begin position="51"/>
        <end position="69"/>
    </location>
</feature>
<organism evidence="2 3">
    <name type="scientific">Strigamia maritima</name>
    <name type="common">European centipede</name>
    <name type="synonym">Geophilus maritimus</name>
    <dbReference type="NCBI Taxonomy" id="126957"/>
    <lineage>
        <taxon>Eukaryota</taxon>
        <taxon>Metazoa</taxon>
        <taxon>Ecdysozoa</taxon>
        <taxon>Arthropoda</taxon>
        <taxon>Myriapoda</taxon>
        <taxon>Chilopoda</taxon>
        <taxon>Pleurostigmophora</taxon>
        <taxon>Geophilomorpha</taxon>
        <taxon>Linotaeniidae</taxon>
        <taxon>Strigamia</taxon>
    </lineage>
</organism>
<reference evidence="2" key="2">
    <citation type="submission" date="2015-02" db="UniProtKB">
        <authorList>
            <consortium name="EnsemblMetazoa"/>
        </authorList>
    </citation>
    <scope>IDENTIFICATION</scope>
</reference>
<protein>
    <submittedName>
        <fullName evidence="2">Uncharacterized protein</fullName>
    </submittedName>
</protein>
<evidence type="ECO:0000256" key="1">
    <source>
        <dbReference type="SAM" id="Phobius"/>
    </source>
</evidence>
<keyword evidence="3" id="KW-1185">Reference proteome</keyword>
<dbReference type="Proteomes" id="UP000014500">
    <property type="component" value="Unassembled WGS sequence"/>
</dbReference>
<dbReference type="AlphaFoldDB" id="T1IQI4"/>
<dbReference type="HOGENOM" id="CLU_1818225_0_0_1"/>
<feature type="transmembrane region" description="Helical" evidence="1">
    <location>
        <begin position="81"/>
        <end position="99"/>
    </location>
</feature>
<dbReference type="EMBL" id="AFFK01018331">
    <property type="status" value="NOT_ANNOTATED_CDS"/>
    <property type="molecule type" value="Genomic_DNA"/>
</dbReference>
<keyword evidence="1" id="KW-0472">Membrane</keyword>
<sequence>MQCREARRRPWGGEEEDSCVRVGGWRVQPPTTRTGVLLARCQGNCIESCDLGLIGQIFLLFFIILLSLCKHDLCYNAIHPIEKIVILKIVCLYFFYTSYSEFQIIEQLLETKITLIEPSRFNYRIFIIKRRLSRATCDMLKV</sequence>
<name>T1IQI4_STRMM</name>
<keyword evidence="1" id="KW-0812">Transmembrane</keyword>